<evidence type="ECO:0000313" key="2">
    <source>
        <dbReference type="EMBL" id="KAF8572051.1"/>
    </source>
</evidence>
<dbReference type="AlphaFoldDB" id="A0A8T0DZR3"/>
<evidence type="ECO:0000313" key="3">
    <source>
        <dbReference type="Proteomes" id="UP000699462"/>
    </source>
</evidence>
<feature type="region of interest" description="Disordered" evidence="1">
    <location>
        <begin position="163"/>
        <end position="203"/>
    </location>
</feature>
<sequence>MKEKNLYKCDVRITRYIGLLSTDQFNHWILEQRRLEQAKNKLKPQKWARLHVTKQEVWLSGSVWWPGSVIRSILLSEIAGLVTFHAIPSLMAMGIHSRFNPTNKQYVLMLVPSGRHRDKLVRLLQTLCGPQKRVSECNIQYESDPNCGYRLSQDSQMDISLTAPTDRIDSSSSGSNSDSVTETETVKQSNSPRTASSKRHQSDPAIRQISCRLFSEQAICKTATCETDSVPMSVYRPGIDKDQLTYIYRDKSHGNVVTDRGPVYMYCDQFPLWTKQT</sequence>
<dbReference type="Proteomes" id="UP000699462">
    <property type="component" value="Unassembled WGS sequence"/>
</dbReference>
<comment type="caution">
    <text evidence="2">The sequence shown here is derived from an EMBL/GenBank/DDBJ whole genome shotgun (WGS) entry which is preliminary data.</text>
</comment>
<keyword evidence="3" id="KW-1185">Reference proteome</keyword>
<reference evidence="2 3" key="1">
    <citation type="submission" date="2019-07" db="EMBL/GenBank/DDBJ databases">
        <title>Annotation for the trematode Paragonimus westermani.</title>
        <authorList>
            <person name="Choi Y.-J."/>
        </authorList>
    </citation>
    <scope>NUCLEOTIDE SEQUENCE [LARGE SCALE GENOMIC DNA]</scope>
    <source>
        <strain evidence="2">180907_Pwestermani</strain>
    </source>
</reference>
<protein>
    <submittedName>
        <fullName evidence="2">Uncharacterized protein</fullName>
    </submittedName>
</protein>
<accession>A0A8T0DZR3</accession>
<organism evidence="2 3">
    <name type="scientific">Paragonimus westermani</name>
    <dbReference type="NCBI Taxonomy" id="34504"/>
    <lineage>
        <taxon>Eukaryota</taxon>
        <taxon>Metazoa</taxon>
        <taxon>Spiralia</taxon>
        <taxon>Lophotrochozoa</taxon>
        <taxon>Platyhelminthes</taxon>
        <taxon>Trematoda</taxon>
        <taxon>Digenea</taxon>
        <taxon>Plagiorchiida</taxon>
        <taxon>Troglotremata</taxon>
        <taxon>Troglotrematidae</taxon>
        <taxon>Paragonimus</taxon>
    </lineage>
</organism>
<feature type="compositionally biased region" description="Polar residues" evidence="1">
    <location>
        <begin position="180"/>
        <end position="195"/>
    </location>
</feature>
<gene>
    <name evidence="2" type="ORF">P879_01777</name>
</gene>
<dbReference type="EMBL" id="JTDF01000195">
    <property type="protein sequence ID" value="KAF8572051.1"/>
    <property type="molecule type" value="Genomic_DNA"/>
</dbReference>
<feature type="compositionally biased region" description="Low complexity" evidence="1">
    <location>
        <begin position="170"/>
        <end position="179"/>
    </location>
</feature>
<name>A0A8T0DZR3_9TREM</name>
<proteinExistence type="predicted"/>
<evidence type="ECO:0000256" key="1">
    <source>
        <dbReference type="SAM" id="MobiDB-lite"/>
    </source>
</evidence>
<dbReference type="OrthoDB" id="6234006at2759"/>